<gene>
    <name evidence="3" type="ORF">ACFQZU_22580</name>
</gene>
<dbReference type="Pfam" id="PF01757">
    <property type="entry name" value="Acyl_transf_3"/>
    <property type="match status" value="1"/>
</dbReference>
<keyword evidence="1" id="KW-1133">Transmembrane helix</keyword>
<dbReference type="InterPro" id="IPR050879">
    <property type="entry name" value="Acyltransferase_3"/>
</dbReference>
<comment type="caution">
    <text evidence="3">The sequence shown here is derived from an EMBL/GenBank/DDBJ whole genome shotgun (WGS) entry which is preliminary data.</text>
</comment>
<dbReference type="GO" id="GO:0016746">
    <property type="term" value="F:acyltransferase activity"/>
    <property type="evidence" value="ECO:0007669"/>
    <property type="project" value="UniProtKB-KW"/>
</dbReference>
<accession>A0ABW3BLZ7</accession>
<evidence type="ECO:0000256" key="1">
    <source>
        <dbReference type="SAM" id="Phobius"/>
    </source>
</evidence>
<keyword evidence="4" id="KW-1185">Reference proteome</keyword>
<feature type="transmembrane region" description="Helical" evidence="1">
    <location>
        <begin position="47"/>
        <end position="69"/>
    </location>
</feature>
<dbReference type="EC" id="2.3.-.-" evidence="3"/>
<dbReference type="InterPro" id="IPR002656">
    <property type="entry name" value="Acyl_transf_3_dom"/>
</dbReference>
<reference evidence="4" key="1">
    <citation type="journal article" date="2019" name="Int. J. Syst. Evol. Microbiol.">
        <title>The Global Catalogue of Microorganisms (GCM) 10K type strain sequencing project: providing services to taxonomists for standard genome sequencing and annotation.</title>
        <authorList>
            <consortium name="The Broad Institute Genomics Platform"/>
            <consortium name="The Broad Institute Genome Sequencing Center for Infectious Disease"/>
            <person name="Wu L."/>
            <person name="Ma J."/>
        </authorList>
    </citation>
    <scope>NUCLEOTIDE SEQUENCE [LARGE SCALE GENOMIC DNA]</scope>
    <source>
        <strain evidence="4">CCUG 63369</strain>
    </source>
</reference>
<keyword evidence="3" id="KW-0012">Acyltransferase</keyword>
<dbReference type="Proteomes" id="UP001596956">
    <property type="component" value="Unassembled WGS sequence"/>
</dbReference>
<dbReference type="PANTHER" id="PTHR23028">
    <property type="entry name" value="ACETYLTRANSFERASE"/>
    <property type="match status" value="1"/>
</dbReference>
<evidence type="ECO:0000259" key="2">
    <source>
        <dbReference type="Pfam" id="PF01757"/>
    </source>
</evidence>
<organism evidence="3 4">
    <name type="scientific">Streptomonospora algeriensis</name>
    <dbReference type="NCBI Taxonomy" id="995084"/>
    <lineage>
        <taxon>Bacteria</taxon>
        <taxon>Bacillati</taxon>
        <taxon>Actinomycetota</taxon>
        <taxon>Actinomycetes</taxon>
        <taxon>Streptosporangiales</taxon>
        <taxon>Nocardiopsidaceae</taxon>
        <taxon>Streptomonospora</taxon>
    </lineage>
</organism>
<feature type="transmembrane region" description="Helical" evidence="1">
    <location>
        <begin position="81"/>
        <end position="101"/>
    </location>
</feature>
<keyword evidence="1" id="KW-0472">Membrane</keyword>
<feature type="domain" description="Acyltransferase 3" evidence="2">
    <location>
        <begin position="8"/>
        <end position="99"/>
    </location>
</feature>
<evidence type="ECO:0000313" key="3">
    <source>
        <dbReference type="EMBL" id="MFD0804080.1"/>
    </source>
</evidence>
<protein>
    <submittedName>
        <fullName evidence="3">Acyltransferase family protein</fullName>
        <ecNumber evidence="3">2.3.-.-</ecNumber>
    </submittedName>
</protein>
<name>A0ABW3BLZ7_9ACTN</name>
<proteinExistence type="predicted"/>
<feature type="non-terminal residue" evidence="3">
    <location>
        <position position="102"/>
    </location>
</feature>
<dbReference type="PANTHER" id="PTHR23028:SF53">
    <property type="entry name" value="ACYL_TRANSF_3 DOMAIN-CONTAINING PROTEIN"/>
    <property type="match status" value="1"/>
</dbReference>
<keyword evidence="3" id="KW-0808">Transferase</keyword>
<sequence length="102" mass="11435">MDSSGDRIYSFDLSRAIAALAVVVLHWSELAAPGSAPPFGQSLDFFYRFGALAVPLFFVLSGFVFDWLYAIRIRAQRIDAATFFVLRFSRLYPLFIATFGVV</sequence>
<evidence type="ECO:0000313" key="4">
    <source>
        <dbReference type="Proteomes" id="UP001596956"/>
    </source>
</evidence>
<dbReference type="EMBL" id="JBHTHR010001339">
    <property type="protein sequence ID" value="MFD0804080.1"/>
    <property type="molecule type" value="Genomic_DNA"/>
</dbReference>
<keyword evidence="1" id="KW-0812">Transmembrane</keyword>